<dbReference type="Pfam" id="PF00023">
    <property type="entry name" value="Ank"/>
    <property type="match status" value="1"/>
</dbReference>
<dbReference type="RefSeq" id="WP_112898202.1">
    <property type="nucleotide sequence ID" value="NZ_CP030750.1"/>
</dbReference>
<gene>
    <name evidence="4" type="ORF">C1S65_12585</name>
</gene>
<dbReference type="SUPFAM" id="SSF48403">
    <property type="entry name" value="Ankyrin repeat"/>
    <property type="match status" value="1"/>
</dbReference>
<keyword evidence="1" id="KW-0677">Repeat</keyword>
<protein>
    <submittedName>
        <fullName evidence="4">Ankyrin repeat domain-containing protein</fullName>
    </submittedName>
</protein>
<feature type="repeat" description="ANK" evidence="3">
    <location>
        <begin position="153"/>
        <end position="185"/>
    </location>
</feature>
<sequence>MSIARIKTSLAAAAVLLLLVIGYRVLHLFVPGLWLPADTEQFQAQAGVQRVDPHLYDSQWFDAARAGRSDITEALLQAGYPIDSQTSRGHTALILATYHGDLDEVNALLRAHADPCLADNNGNTALMGALFKGEMAIARRLIGLCPIDTSNNDGQTALSFAALFGRLDMLAELVRRGADPQHRDARGNTALMISESQGNDAAVAALKAIAGH</sequence>
<evidence type="ECO:0000313" key="4">
    <source>
        <dbReference type="EMBL" id="AXA24915.1"/>
    </source>
</evidence>
<dbReference type="Gene3D" id="1.25.40.20">
    <property type="entry name" value="Ankyrin repeat-containing domain"/>
    <property type="match status" value="2"/>
</dbReference>
<dbReference type="PROSITE" id="PS50088">
    <property type="entry name" value="ANK_REPEAT"/>
    <property type="match status" value="2"/>
</dbReference>
<name>A0AAD0L8Y9_PSEPU</name>
<dbReference type="PANTHER" id="PTHR24166:SF48">
    <property type="entry name" value="PROTEIN VAPYRIN"/>
    <property type="match status" value="1"/>
</dbReference>
<dbReference type="InterPro" id="IPR050889">
    <property type="entry name" value="Dendritic_Spine_Reg/Scaffold"/>
</dbReference>
<organism evidence="4 5">
    <name type="scientific">Pseudomonas putida</name>
    <name type="common">Arthrobacter siderocapsulatus</name>
    <dbReference type="NCBI Taxonomy" id="303"/>
    <lineage>
        <taxon>Bacteria</taxon>
        <taxon>Pseudomonadati</taxon>
        <taxon>Pseudomonadota</taxon>
        <taxon>Gammaproteobacteria</taxon>
        <taxon>Pseudomonadales</taxon>
        <taxon>Pseudomonadaceae</taxon>
        <taxon>Pseudomonas</taxon>
    </lineage>
</organism>
<dbReference type="InterPro" id="IPR036770">
    <property type="entry name" value="Ankyrin_rpt-contain_sf"/>
</dbReference>
<proteinExistence type="predicted"/>
<evidence type="ECO:0000256" key="3">
    <source>
        <dbReference type="PROSITE-ProRule" id="PRU00023"/>
    </source>
</evidence>
<evidence type="ECO:0000313" key="5">
    <source>
        <dbReference type="Proteomes" id="UP000251617"/>
    </source>
</evidence>
<feature type="repeat" description="ANK" evidence="3">
    <location>
        <begin position="88"/>
        <end position="120"/>
    </location>
</feature>
<dbReference type="Proteomes" id="UP000251617">
    <property type="component" value="Chromosome"/>
</dbReference>
<dbReference type="EMBL" id="CP030750">
    <property type="protein sequence ID" value="AXA24915.1"/>
    <property type="molecule type" value="Genomic_DNA"/>
</dbReference>
<dbReference type="AlphaFoldDB" id="A0AAD0L8Y9"/>
<dbReference type="SMART" id="SM00248">
    <property type="entry name" value="ANK"/>
    <property type="match status" value="4"/>
</dbReference>
<dbReference type="PROSITE" id="PS50297">
    <property type="entry name" value="ANK_REP_REGION"/>
    <property type="match status" value="1"/>
</dbReference>
<dbReference type="PANTHER" id="PTHR24166">
    <property type="entry name" value="ROLLING PEBBLES, ISOFORM B"/>
    <property type="match status" value="1"/>
</dbReference>
<dbReference type="InterPro" id="IPR002110">
    <property type="entry name" value="Ankyrin_rpt"/>
</dbReference>
<reference evidence="4 5" key="1">
    <citation type="submission" date="2018-06" db="EMBL/GenBank/DDBJ databases">
        <title>The genome of Pseudomonas putida NX-1, a lignin degrader.</title>
        <authorList>
            <person name="Xu Z."/>
        </authorList>
    </citation>
    <scope>NUCLEOTIDE SEQUENCE [LARGE SCALE GENOMIC DNA]</scope>
    <source>
        <strain evidence="4 5">NX-1</strain>
    </source>
</reference>
<accession>A0AAD0L8Y9</accession>
<evidence type="ECO:0000256" key="2">
    <source>
        <dbReference type="ARBA" id="ARBA00023043"/>
    </source>
</evidence>
<keyword evidence="2 3" id="KW-0040">ANK repeat</keyword>
<evidence type="ECO:0000256" key="1">
    <source>
        <dbReference type="ARBA" id="ARBA00022737"/>
    </source>
</evidence>
<dbReference type="Pfam" id="PF12796">
    <property type="entry name" value="Ank_2"/>
    <property type="match status" value="1"/>
</dbReference>